<reference evidence="4" key="3">
    <citation type="submission" date="2018-08" db="UniProtKB">
        <authorList>
            <consortium name="EnsemblPlants"/>
        </authorList>
    </citation>
    <scope>IDENTIFICATION</scope>
    <source>
        <strain evidence="4">cv. Bd21</strain>
    </source>
</reference>
<dbReference type="Gramene" id="KQK05148">
    <property type="protein sequence ID" value="KQK05148"/>
    <property type="gene ID" value="BRADI_2g18339v3"/>
</dbReference>
<dbReference type="Pfam" id="PF13962">
    <property type="entry name" value="PGG"/>
    <property type="match status" value="1"/>
</dbReference>
<dbReference type="ExpressionAtlas" id="A0A0Q3IXG2">
    <property type="expression patterns" value="baseline"/>
</dbReference>
<accession>A0A0Q3IXG2</accession>
<dbReference type="InParanoid" id="A0A0Q3IXG2"/>
<dbReference type="InterPro" id="IPR026961">
    <property type="entry name" value="PGG_dom"/>
</dbReference>
<feature type="region of interest" description="Disordered" evidence="1">
    <location>
        <begin position="261"/>
        <end position="298"/>
    </location>
</feature>
<evidence type="ECO:0000256" key="1">
    <source>
        <dbReference type="SAM" id="MobiDB-lite"/>
    </source>
</evidence>
<evidence type="ECO:0000313" key="5">
    <source>
        <dbReference type="Proteomes" id="UP000008810"/>
    </source>
</evidence>
<evidence type="ECO:0000259" key="2">
    <source>
        <dbReference type="Pfam" id="PF13962"/>
    </source>
</evidence>
<proteinExistence type="predicted"/>
<feature type="compositionally biased region" description="Basic residues" evidence="1">
    <location>
        <begin position="283"/>
        <end position="298"/>
    </location>
</feature>
<evidence type="ECO:0000313" key="3">
    <source>
        <dbReference type="EMBL" id="KQK05148.2"/>
    </source>
</evidence>
<dbReference type="Proteomes" id="UP000008810">
    <property type="component" value="Chromosome 2"/>
</dbReference>
<name>A0A0Q3IXG2_BRADI</name>
<evidence type="ECO:0000313" key="4">
    <source>
        <dbReference type="EnsemblPlants" id="KQK05148"/>
    </source>
</evidence>
<organism evidence="3">
    <name type="scientific">Brachypodium distachyon</name>
    <name type="common">Purple false brome</name>
    <name type="synonym">Trachynia distachya</name>
    <dbReference type="NCBI Taxonomy" id="15368"/>
    <lineage>
        <taxon>Eukaryota</taxon>
        <taxon>Viridiplantae</taxon>
        <taxon>Streptophyta</taxon>
        <taxon>Embryophyta</taxon>
        <taxon>Tracheophyta</taxon>
        <taxon>Spermatophyta</taxon>
        <taxon>Magnoliopsida</taxon>
        <taxon>Liliopsida</taxon>
        <taxon>Poales</taxon>
        <taxon>Poaceae</taxon>
        <taxon>BOP clade</taxon>
        <taxon>Pooideae</taxon>
        <taxon>Stipodae</taxon>
        <taxon>Brachypodieae</taxon>
        <taxon>Brachypodium</taxon>
    </lineage>
</organism>
<protein>
    <recommendedName>
        <fullName evidence="2">PGG domain-containing protein</fullName>
    </recommendedName>
</protein>
<dbReference type="OrthoDB" id="689307at2759"/>
<feature type="domain" description="PGG" evidence="2">
    <location>
        <begin position="174"/>
        <end position="205"/>
    </location>
</feature>
<dbReference type="AlphaFoldDB" id="A0A0Q3IXG2"/>
<reference evidence="3 4" key="1">
    <citation type="journal article" date="2010" name="Nature">
        <title>Genome sequencing and analysis of the model grass Brachypodium distachyon.</title>
        <authorList>
            <consortium name="International Brachypodium Initiative"/>
        </authorList>
    </citation>
    <scope>NUCLEOTIDE SEQUENCE [LARGE SCALE GENOMIC DNA]</scope>
    <source>
        <strain evidence="3 4">Bd21</strain>
    </source>
</reference>
<sequence>MLRGCGTNIGGSRGAARCVAARDNAVIAATLVARESAVGGDVARRKAAESAAGEAAQGHRVARRIAAAAAWAARKASVRCAAECYHAVAAASAARKVAAGCAAAGGDGEAVSTARDVADLCVAVLGDAANDADREAAAKHVVPHADAAALAAREAAAICDAAIADPAAGNDNDFLEKMRGWLMTVATLFVSMAFQAMVNPPGWMFDARRTVRTTDKGPANWPVPPDLLEAWWTEINDAYESPDPDLERTREEYHKKVHAHYLISEDGEASSRAPPPPSDTRRARPGVLKRKRGTNTLN</sequence>
<dbReference type="EMBL" id="CM000881">
    <property type="protein sequence ID" value="KQK05148.2"/>
    <property type="molecule type" value="Genomic_DNA"/>
</dbReference>
<dbReference type="EnsemblPlants" id="KQK05148">
    <property type="protein sequence ID" value="KQK05148"/>
    <property type="gene ID" value="BRADI_2g18339v3"/>
</dbReference>
<gene>
    <name evidence="3" type="ORF">BRADI_2g18339v3</name>
</gene>
<keyword evidence="5" id="KW-1185">Reference proteome</keyword>
<reference evidence="3" key="2">
    <citation type="submission" date="2017-06" db="EMBL/GenBank/DDBJ databases">
        <title>WGS assembly of Brachypodium distachyon.</title>
        <authorList>
            <consortium name="The International Brachypodium Initiative"/>
            <person name="Lucas S."/>
            <person name="Harmon-Smith M."/>
            <person name="Lail K."/>
            <person name="Tice H."/>
            <person name="Grimwood J."/>
            <person name="Bruce D."/>
            <person name="Barry K."/>
            <person name="Shu S."/>
            <person name="Lindquist E."/>
            <person name="Wang M."/>
            <person name="Pitluck S."/>
            <person name="Vogel J.P."/>
            <person name="Garvin D.F."/>
            <person name="Mockler T.C."/>
            <person name="Schmutz J."/>
            <person name="Rokhsar D."/>
            <person name="Bevan M.W."/>
        </authorList>
    </citation>
    <scope>NUCLEOTIDE SEQUENCE</scope>
    <source>
        <strain evidence="3">Bd21</strain>
    </source>
</reference>